<organism evidence="7 8">
    <name type="scientific">Candidatus Chisholmbacteria bacterium RIFCSPLOWO2_01_FULL_49_14</name>
    <dbReference type="NCBI Taxonomy" id="1797593"/>
    <lineage>
        <taxon>Bacteria</taxon>
        <taxon>Candidatus Chisholmiibacteriota</taxon>
    </lineage>
</organism>
<evidence type="ECO:0000256" key="4">
    <source>
        <dbReference type="ARBA" id="ARBA00035175"/>
    </source>
</evidence>
<feature type="region of interest" description="Disordered" evidence="6">
    <location>
        <begin position="1"/>
        <end position="21"/>
    </location>
</feature>
<keyword evidence="2" id="KW-0689">Ribosomal protein</keyword>
<sequence>MAKTKQSGKTTQHKQRPGKRLGLKVFGGQTVKSGSIIVRQKGSLYHAQKGVKMGRDHTLYATREGIVEFKQKRGKRIVEVN</sequence>
<dbReference type="GO" id="GO:0005840">
    <property type="term" value="C:ribosome"/>
    <property type="evidence" value="ECO:0007669"/>
    <property type="project" value="UniProtKB-KW"/>
</dbReference>
<dbReference type="Pfam" id="PF01016">
    <property type="entry name" value="Ribosomal_L27"/>
    <property type="match status" value="1"/>
</dbReference>
<name>A0A1G1VZK6_9BACT</name>
<accession>A0A1G1VZK6</accession>
<dbReference type="PRINTS" id="PR00063">
    <property type="entry name" value="RIBOSOMALL27"/>
</dbReference>
<evidence type="ECO:0000256" key="2">
    <source>
        <dbReference type="ARBA" id="ARBA00022980"/>
    </source>
</evidence>
<dbReference type="PANTHER" id="PTHR15893:SF0">
    <property type="entry name" value="LARGE RIBOSOMAL SUBUNIT PROTEIN BL27M"/>
    <property type="match status" value="1"/>
</dbReference>
<dbReference type="Proteomes" id="UP000176723">
    <property type="component" value="Unassembled WGS sequence"/>
</dbReference>
<evidence type="ECO:0000256" key="1">
    <source>
        <dbReference type="ARBA" id="ARBA00010797"/>
    </source>
</evidence>
<protein>
    <recommendedName>
        <fullName evidence="4">Large ribosomal subunit protein bL27</fullName>
    </recommendedName>
    <alternativeName>
        <fullName evidence="5">50S ribosomal protein L27</fullName>
    </alternativeName>
</protein>
<dbReference type="InterPro" id="IPR001684">
    <property type="entry name" value="Ribosomal_bL27"/>
</dbReference>
<feature type="compositionally biased region" description="Basic residues" evidence="6">
    <location>
        <begin position="11"/>
        <end position="21"/>
    </location>
</feature>
<dbReference type="GO" id="GO:0006412">
    <property type="term" value="P:translation"/>
    <property type="evidence" value="ECO:0007669"/>
    <property type="project" value="InterPro"/>
</dbReference>
<keyword evidence="3" id="KW-0687">Ribonucleoprotein</keyword>
<dbReference type="GO" id="GO:1990904">
    <property type="term" value="C:ribonucleoprotein complex"/>
    <property type="evidence" value="ECO:0007669"/>
    <property type="project" value="UniProtKB-KW"/>
</dbReference>
<dbReference type="AlphaFoldDB" id="A0A1G1VZK6"/>
<feature type="compositionally biased region" description="Polar residues" evidence="6">
    <location>
        <begin position="1"/>
        <end position="10"/>
    </location>
</feature>
<dbReference type="EMBL" id="MHCL01000022">
    <property type="protein sequence ID" value="OGY20823.1"/>
    <property type="molecule type" value="Genomic_DNA"/>
</dbReference>
<dbReference type="PANTHER" id="PTHR15893">
    <property type="entry name" value="RIBOSOMAL PROTEIN L27"/>
    <property type="match status" value="1"/>
</dbReference>
<evidence type="ECO:0000256" key="3">
    <source>
        <dbReference type="ARBA" id="ARBA00023274"/>
    </source>
</evidence>
<evidence type="ECO:0000313" key="8">
    <source>
        <dbReference type="Proteomes" id="UP000176723"/>
    </source>
</evidence>
<dbReference type="GO" id="GO:0003735">
    <property type="term" value="F:structural constituent of ribosome"/>
    <property type="evidence" value="ECO:0007669"/>
    <property type="project" value="InterPro"/>
</dbReference>
<evidence type="ECO:0000256" key="5">
    <source>
        <dbReference type="ARBA" id="ARBA00035477"/>
    </source>
</evidence>
<comment type="caution">
    <text evidence="7">The sequence shown here is derived from an EMBL/GenBank/DDBJ whole genome shotgun (WGS) entry which is preliminary data.</text>
</comment>
<evidence type="ECO:0000256" key="6">
    <source>
        <dbReference type="SAM" id="MobiDB-lite"/>
    </source>
</evidence>
<proteinExistence type="inferred from homology"/>
<comment type="similarity">
    <text evidence="1">Belongs to the bacterial ribosomal protein bL27 family.</text>
</comment>
<reference evidence="7 8" key="1">
    <citation type="journal article" date="2016" name="Nat. Commun.">
        <title>Thousands of microbial genomes shed light on interconnected biogeochemical processes in an aquifer system.</title>
        <authorList>
            <person name="Anantharaman K."/>
            <person name="Brown C.T."/>
            <person name="Hug L.A."/>
            <person name="Sharon I."/>
            <person name="Castelle C.J."/>
            <person name="Probst A.J."/>
            <person name="Thomas B.C."/>
            <person name="Singh A."/>
            <person name="Wilkins M.J."/>
            <person name="Karaoz U."/>
            <person name="Brodie E.L."/>
            <person name="Williams K.H."/>
            <person name="Hubbard S.S."/>
            <person name="Banfield J.F."/>
        </authorList>
    </citation>
    <scope>NUCLEOTIDE SEQUENCE [LARGE SCALE GENOMIC DNA]</scope>
</reference>
<dbReference type="Gene3D" id="2.40.50.100">
    <property type="match status" value="1"/>
</dbReference>
<dbReference type="SUPFAM" id="SSF110324">
    <property type="entry name" value="Ribosomal L27 protein-like"/>
    <property type="match status" value="1"/>
</dbReference>
<evidence type="ECO:0000313" key="7">
    <source>
        <dbReference type="EMBL" id="OGY20823.1"/>
    </source>
</evidence>
<gene>
    <name evidence="7" type="ORF">A3A65_02595</name>
</gene>
<dbReference type="STRING" id="1797593.A3A65_02595"/>